<name>A0A4Z1E2D4_9MICO</name>
<proteinExistence type="predicted"/>
<dbReference type="Proteomes" id="UP000297318">
    <property type="component" value="Unassembled WGS sequence"/>
</dbReference>
<keyword evidence="2" id="KW-1185">Reference proteome</keyword>
<reference evidence="1 2" key="1">
    <citation type="submission" date="2018-11" db="EMBL/GenBank/DDBJ databases">
        <title>Complete genome sequencing of the Actinobacteria Serinibacter sp. K3-2.</title>
        <authorList>
            <person name="Rakitin A.L."/>
            <person name="Beletsky A.V."/>
            <person name="Mardanov A.V."/>
            <person name="Ravin N.V."/>
            <person name="Gromova A.S."/>
            <person name="Filippova S.N."/>
            <person name="Gal'Chenko V.F."/>
        </authorList>
    </citation>
    <scope>NUCLEOTIDE SEQUENCE [LARGE SCALE GENOMIC DNA]</scope>
    <source>
        <strain evidence="1 2">K3-2</strain>
    </source>
</reference>
<gene>
    <name evidence="1" type="ORF">SERN_2206</name>
</gene>
<comment type="caution">
    <text evidence="1">The sequence shown here is derived from an EMBL/GenBank/DDBJ whole genome shotgun (WGS) entry which is preliminary data.</text>
</comment>
<dbReference type="EMBL" id="RHPJ01000003">
    <property type="protein sequence ID" value="TGO04613.1"/>
    <property type="molecule type" value="Genomic_DNA"/>
</dbReference>
<protein>
    <submittedName>
        <fullName evidence="1">Uncharacterized protein</fullName>
    </submittedName>
</protein>
<evidence type="ECO:0000313" key="2">
    <source>
        <dbReference type="Proteomes" id="UP000297318"/>
    </source>
</evidence>
<sequence>MRSGGNCPALATEMEWPHPDHVELNMERFDSLACTGNLASQTSLIDLGDDYDGAGLTVEIVSSRYPDEHHTFHLETP</sequence>
<dbReference type="AlphaFoldDB" id="A0A4Z1E2D4"/>
<accession>A0A4Z1E2D4</accession>
<organism evidence="1 2">
    <name type="scientific">Serinibacter arcticus</name>
    <dbReference type="NCBI Taxonomy" id="1655435"/>
    <lineage>
        <taxon>Bacteria</taxon>
        <taxon>Bacillati</taxon>
        <taxon>Actinomycetota</taxon>
        <taxon>Actinomycetes</taxon>
        <taxon>Micrococcales</taxon>
        <taxon>Beutenbergiaceae</taxon>
        <taxon>Serinibacter</taxon>
    </lineage>
</organism>
<evidence type="ECO:0000313" key="1">
    <source>
        <dbReference type="EMBL" id="TGO04613.1"/>
    </source>
</evidence>